<sequence length="146" mass="16947">MEGLKIKQEEAVKIKLKTITMIDGQKEEFSFTEAGRLVTLNEHQHYLTYIEHQAGQSIPVRIRLDEGQLMVTRDGARRTRLHFDPQQSTQTRYKTEYGVINLEVLTDRLLSLIDLDQASGTLQVDYRLKNGAMVLGKYHLDLNFRR</sequence>
<comment type="caution">
    <text evidence="1">The sequence shown here is derived from an EMBL/GenBank/DDBJ whole genome shotgun (WGS) entry which is preliminary data.</text>
</comment>
<dbReference type="Gene3D" id="2.40.128.20">
    <property type="match status" value="1"/>
</dbReference>
<accession>A0ABS2ENA3</accession>
<dbReference type="EMBL" id="JACJJQ010000011">
    <property type="protein sequence ID" value="MBM6753856.1"/>
    <property type="molecule type" value="Genomic_DNA"/>
</dbReference>
<dbReference type="InterPro" id="IPR012674">
    <property type="entry name" value="Calycin"/>
</dbReference>
<dbReference type="Proteomes" id="UP000776629">
    <property type="component" value="Unassembled WGS sequence"/>
</dbReference>
<protein>
    <submittedName>
        <fullName evidence="1">DUF1934 domain-containing protein</fullName>
    </submittedName>
</protein>
<gene>
    <name evidence="1" type="ORF">H5993_03650</name>
</gene>
<reference evidence="1 2" key="1">
    <citation type="journal article" date="2021" name="Sci. Rep.">
        <title>The distribution of antibiotic resistance genes in chicken gut microbiota commensals.</title>
        <authorList>
            <person name="Juricova H."/>
            <person name="Matiasovicova J."/>
            <person name="Kubasova T."/>
            <person name="Cejkova D."/>
            <person name="Rychlik I."/>
        </authorList>
    </citation>
    <scope>NUCLEOTIDE SEQUENCE [LARGE SCALE GENOMIC DNA]</scope>
    <source>
        <strain evidence="1 2">An810</strain>
    </source>
</reference>
<evidence type="ECO:0000313" key="1">
    <source>
        <dbReference type="EMBL" id="MBM6753856.1"/>
    </source>
</evidence>
<dbReference type="InterPro" id="IPR015231">
    <property type="entry name" value="DUF1934"/>
</dbReference>
<dbReference type="SUPFAM" id="SSF50814">
    <property type="entry name" value="Lipocalins"/>
    <property type="match status" value="1"/>
</dbReference>
<proteinExistence type="predicted"/>
<name>A0ABS2ENA3_9LACO</name>
<keyword evidence="2" id="KW-1185">Reference proteome</keyword>
<organism evidence="1 2">
    <name type="scientific">Limosilactobacillus alvi</name>
    <dbReference type="NCBI Taxonomy" id="990412"/>
    <lineage>
        <taxon>Bacteria</taxon>
        <taxon>Bacillati</taxon>
        <taxon>Bacillota</taxon>
        <taxon>Bacilli</taxon>
        <taxon>Lactobacillales</taxon>
        <taxon>Lactobacillaceae</taxon>
        <taxon>Limosilactobacillus</taxon>
    </lineage>
</organism>
<dbReference type="Pfam" id="PF09148">
    <property type="entry name" value="DUF1934"/>
    <property type="match status" value="1"/>
</dbReference>
<dbReference type="RefSeq" id="WP_180871387.1">
    <property type="nucleotide sequence ID" value="NZ_JACJJQ010000011.1"/>
</dbReference>
<evidence type="ECO:0000313" key="2">
    <source>
        <dbReference type="Proteomes" id="UP000776629"/>
    </source>
</evidence>